<keyword evidence="1" id="KW-1133">Transmembrane helix</keyword>
<organism evidence="2 3">
    <name type="scientific">Heterorhabditis bacteriophora</name>
    <name type="common">Entomopathogenic nematode worm</name>
    <dbReference type="NCBI Taxonomy" id="37862"/>
    <lineage>
        <taxon>Eukaryota</taxon>
        <taxon>Metazoa</taxon>
        <taxon>Ecdysozoa</taxon>
        <taxon>Nematoda</taxon>
        <taxon>Chromadorea</taxon>
        <taxon>Rhabditida</taxon>
        <taxon>Rhabditina</taxon>
        <taxon>Rhabditomorpha</taxon>
        <taxon>Strongyloidea</taxon>
        <taxon>Heterorhabditidae</taxon>
        <taxon>Heterorhabditis</taxon>
    </lineage>
</organism>
<dbReference type="AlphaFoldDB" id="A0A1I7XVR8"/>
<name>A0A1I7XVR8_HETBA</name>
<dbReference type="WBParaSite" id="Hba_21472">
    <property type="protein sequence ID" value="Hba_21472"/>
    <property type="gene ID" value="Hba_21472"/>
</dbReference>
<dbReference type="Proteomes" id="UP000095283">
    <property type="component" value="Unplaced"/>
</dbReference>
<keyword evidence="2" id="KW-1185">Reference proteome</keyword>
<sequence length="323" mass="36567">MTVIGMNPTHENYQRFSIGFKSGVFEGQSIVATSLPSNQVSVLLVAWIAARSCWNRYIVCYGFTSKPSDTTTMEIMENYQKDIQLEHGLMDNVEVEFAKYEVDFLEWSTQKLIDEKVIVAAQHSTELRHSLFTPPVLLHSLRIIKPQAVIDFCSGSSPGDVSQYVRELKFSGNVIVDGAKLNGPKDWYWILSGVLSGVQNEKITQLDLIWTASSIPFVLSRFSASVFVILLIFFFQFRILGGQRFAVFTMPNYPEDIPANIGSFLATLPRIATELGPLQCFTPVSLLSMLHPYFFDVNRRQWRQLLPTLLDENSGESKDDMKL</sequence>
<reference evidence="3" key="1">
    <citation type="submission" date="2016-11" db="UniProtKB">
        <authorList>
            <consortium name="WormBaseParasite"/>
        </authorList>
    </citation>
    <scope>IDENTIFICATION</scope>
</reference>
<evidence type="ECO:0000313" key="3">
    <source>
        <dbReference type="WBParaSite" id="Hba_21472"/>
    </source>
</evidence>
<feature type="transmembrane region" description="Helical" evidence="1">
    <location>
        <begin position="208"/>
        <end position="235"/>
    </location>
</feature>
<protein>
    <submittedName>
        <fullName evidence="3">Reverse transcriptase domain-containing protein</fullName>
    </submittedName>
</protein>
<evidence type="ECO:0000256" key="1">
    <source>
        <dbReference type="SAM" id="Phobius"/>
    </source>
</evidence>
<proteinExistence type="predicted"/>
<evidence type="ECO:0000313" key="2">
    <source>
        <dbReference type="Proteomes" id="UP000095283"/>
    </source>
</evidence>
<keyword evidence="1" id="KW-0472">Membrane</keyword>
<keyword evidence="1" id="KW-0812">Transmembrane</keyword>
<accession>A0A1I7XVR8</accession>